<feature type="domain" description="C2H2-type" evidence="7">
    <location>
        <begin position="404"/>
        <end position="432"/>
    </location>
</feature>
<dbReference type="FunFam" id="3.30.160.60:FF:000446">
    <property type="entry name" value="Zinc finger protein"/>
    <property type="match status" value="1"/>
</dbReference>
<keyword evidence="3 5" id="KW-0863">Zinc-finger</keyword>
<dbReference type="PANTHER" id="PTHR24379">
    <property type="entry name" value="KRAB AND ZINC FINGER DOMAIN-CONTAINING"/>
    <property type="match status" value="1"/>
</dbReference>
<keyword evidence="1" id="KW-0479">Metal-binding</keyword>
<dbReference type="FunFam" id="3.30.160.60:FF:003459">
    <property type="match status" value="1"/>
</dbReference>
<evidence type="ECO:0000256" key="4">
    <source>
        <dbReference type="ARBA" id="ARBA00022833"/>
    </source>
</evidence>
<accession>A0A482WCA9</accession>
<evidence type="ECO:0000256" key="3">
    <source>
        <dbReference type="ARBA" id="ARBA00022771"/>
    </source>
</evidence>
<dbReference type="EMBL" id="QDEB01007928">
    <property type="protein sequence ID" value="RZC42467.1"/>
    <property type="molecule type" value="Genomic_DNA"/>
</dbReference>
<evidence type="ECO:0000259" key="7">
    <source>
        <dbReference type="PROSITE" id="PS50157"/>
    </source>
</evidence>
<dbReference type="SUPFAM" id="SSF57667">
    <property type="entry name" value="beta-beta-alpha zinc fingers"/>
    <property type="match status" value="4"/>
</dbReference>
<evidence type="ECO:0000256" key="1">
    <source>
        <dbReference type="ARBA" id="ARBA00022723"/>
    </source>
</evidence>
<organism evidence="8 9">
    <name type="scientific">Asbolus verrucosus</name>
    <name type="common">Desert ironclad beetle</name>
    <dbReference type="NCBI Taxonomy" id="1661398"/>
    <lineage>
        <taxon>Eukaryota</taxon>
        <taxon>Metazoa</taxon>
        <taxon>Ecdysozoa</taxon>
        <taxon>Arthropoda</taxon>
        <taxon>Hexapoda</taxon>
        <taxon>Insecta</taxon>
        <taxon>Pterygota</taxon>
        <taxon>Neoptera</taxon>
        <taxon>Endopterygota</taxon>
        <taxon>Coleoptera</taxon>
        <taxon>Polyphaga</taxon>
        <taxon>Cucujiformia</taxon>
        <taxon>Tenebrionidae</taxon>
        <taxon>Pimeliinae</taxon>
        <taxon>Asbolus</taxon>
    </lineage>
</organism>
<protein>
    <submittedName>
        <fullName evidence="8">Zinc finger protein 90-like</fullName>
    </submittedName>
</protein>
<feature type="domain" description="C2H2-type" evidence="7">
    <location>
        <begin position="347"/>
        <end position="375"/>
    </location>
</feature>
<dbReference type="GO" id="GO:0000977">
    <property type="term" value="F:RNA polymerase II transcription regulatory region sequence-specific DNA binding"/>
    <property type="evidence" value="ECO:0007669"/>
    <property type="project" value="TreeGrafter"/>
</dbReference>
<dbReference type="PANTHER" id="PTHR24379:SF121">
    <property type="entry name" value="C2H2-TYPE DOMAIN-CONTAINING PROTEIN"/>
    <property type="match status" value="1"/>
</dbReference>
<dbReference type="Gene3D" id="3.30.160.60">
    <property type="entry name" value="Classic Zinc Finger"/>
    <property type="match status" value="6"/>
</dbReference>
<keyword evidence="4" id="KW-0862">Zinc</keyword>
<evidence type="ECO:0000256" key="5">
    <source>
        <dbReference type="PROSITE-ProRule" id="PRU00042"/>
    </source>
</evidence>
<feature type="domain" description="C2H2-type" evidence="7">
    <location>
        <begin position="376"/>
        <end position="403"/>
    </location>
</feature>
<dbReference type="Proteomes" id="UP000292052">
    <property type="component" value="Unassembled WGS sequence"/>
</dbReference>
<keyword evidence="2" id="KW-0677">Repeat</keyword>
<evidence type="ECO:0000256" key="2">
    <source>
        <dbReference type="ARBA" id="ARBA00022737"/>
    </source>
</evidence>
<evidence type="ECO:0000256" key="6">
    <source>
        <dbReference type="SAM" id="MobiDB-lite"/>
    </source>
</evidence>
<feature type="region of interest" description="Disordered" evidence="6">
    <location>
        <begin position="45"/>
        <end position="79"/>
    </location>
</feature>
<dbReference type="OrthoDB" id="3565419at2759"/>
<gene>
    <name evidence="8" type="ORF">BDFB_011182</name>
</gene>
<evidence type="ECO:0000313" key="8">
    <source>
        <dbReference type="EMBL" id="RZC42467.1"/>
    </source>
</evidence>
<feature type="compositionally biased region" description="Low complexity" evidence="6">
    <location>
        <begin position="54"/>
        <end position="64"/>
    </location>
</feature>
<comment type="caution">
    <text evidence="8">The sequence shown here is derived from an EMBL/GenBank/DDBJ whole genome shotgun (WGS) entry which is preliminary data.</text>
</comment>
<feature type="domain" description="C2H2-type" evidence="7">
    <location>
        <begin position="225"/>
        <end position="252"/>
    </location>
</feature>
<proteinExistence type="predicted"/>
<name>A0A482WCA9_ASBVE</name>
<dbReference type="InterPro" id="IPR013087">
    <property type="entry name" value="Znf_C2H2_type"/>
</dbReference>
<dbReference type="InterPro" id="IPR036236">
    <property type="entry name" value="Znf_C2H2_sf"/>
</dbReference>
<reference evidence="8 9" key="1">
    <citation type="submission" date="2017-03" db="EMBL/GenBank/DDBJ databases">
        <title>Genome of the blue death feigning beetle - Asbolus verrucosus.</title>
        <authorList>
            <person name="Rider S.D."/>
        </authorList>
    </citation>
    <scope>NUCLEOTIDE SEQUENCE [LARGE SCALE GENOMIC DNA]</scope>
    <source>
        <strain evidence="8">Butters</strain>
        <tissue evidence="8">Head and leg muscle</tissue>
    </source>
</reference>
<keyword evidence="9" id="KW-1185">Reference proteome</keyword>
<evidence type="ECO:0000313" key="9">
    <source>
        <dbReference type="Proteomes" id="UP000292052"/>
    </source>
</evidence>
<dbReference type="GO" id="GO:0000981">
    <property type="term" value="F:DNA-binding transcription factor activity, RNA polymerase II-specific"/>
    <property type="evidence" value="ECO:0007669"/>
    <property type="project" value="TreeGrafter"/>
</dbReference>
<feature type="non-terminal residue" evidence="8">
    <location>
        <position position="455"/>
    </location>
</feature>
<dbReference type="PROSITE" id="PS50157">
    <property type="entry name" value="ZINC_FINGER_C2H2_2"/>
    <property type="match status" value="6"/>
</dbReference>
<dbReference type="SMART" id="SM00355">
    <property type="entry name" value="ZnF_C2H2"/>
    <property type="match status" value="10"/>
</dbReference>
<dbReference type="AlphaFoldDB" id="A0A482WCA9"/>
<sequence length="455" mass="53435">MRHIRITGQNIKNLAVFKNQIGGILKELNKFDEKDKNEAMSYLRSCVNGDTNPSSSSLGTSSESPKATRRKKRKATENVSSYTTLLRKRSYSSATKNIKHNRNKKVKYTNSSSVPLTKTIFKCKSCNAVEKTKRNMLKHVETHVGAPLSCIKCKRTFNGSIPFKWHLNHYCNPRFYANWKFKCNQCPRRHNRYKCVTCDESYASRAKVTRHKQQGHQVEGLNPRFICPHCPIAFHRENRFHIHMRKHTEENRSVNCKYCKKTFNSPYAYYKHCITINHEKFSPEISDIVCDKCGKHFAKRYDLRQHMYRVHNVSKQLVACQYCDYKTVHKCNMDRHVALHLRKNSQFTCEYCGKSCDSIASLKDHITYNHIQEKQFKCDKCDKSFKRNSELVRHQDSHSDERPHVCTLCGKTYKRLNHLKRHEKRAHEIVKETRRIKKITTEPEVPIAETATVEE</sequence>
<dbReference type="PROSITE" id="PS00028">
    <property type="entry name" value="ZINC_FINGER_C2H2_1"/>
    <property type="match status" value="6"/>
</dbReference>
<feature type="domain" description="C2H2-type" evidence="7">
    <location>
        <begin position="288"/>
        <end position="316"/>
    </location>
</feature>
<dbReference type="Pfam" id="PF00096">
    <property type="entry name" value="zf-C2H2"/>
    <property type="match status" value="4"/>
</dbReference>
<feature type="domain" description="C2H2-type" evidence="7">
    <location>
        <begin position="193"/>
        <end position="221"/>
    </location>
</feature>
<dbReference type="GO" id="GO:0005634">
    <property type="term" value="C:nucleus"/>
    <property type="evidence" value="ECO:0007669"/>
    <property type="project" value="TreeGrafter"/>
</dbReference>
<dbReference type="STRING" id="1661398.A0A482WCA9"/>
<dbReference type="GO" id="GO:0008270">
    <property type="term" value="F:zinc ion binding"/>
    <property type="evidence" value="ECO:0007669"/>
    <property type="project" value="UniProtKB-KW"/>
</dbReference>